<dbReference type="AlphaFoldDB" id="A0A1R2BU42"/>
<accession>A0A1R2BU42</accession>
<dbReference type="OrthoDB" id="290217at2759"/>
<dbReference type="Proteomes" id="UP000187209">
    <property type="component" value="Unassembled WGS sequence"/>
</dbReference>
<sequence length="178" mass="20726">MVKVELIEPGSFSVKLLTFYLVLLADVGTNCFSYYVQVVEYSDFDTSYNDQDKESQMGLIILAVQGVLQLIIICWIFLLVWKTFLFKYGLIGILCGEFKVLFISLPIHLLLFGLEKGLRFVLASNEGPIKLWDHPGYEIVYWVRSIFMVYFYLLLFELSLDLGDPVYYKADKWLEVNR</sequence>
<dbReference type="Pfam" id="PF14935">
    <property type="entry name" value="TMEM138"/>
    <property type="match status" value="1"/>
</dbReference>
<feature type="transmembrane region" description="Helical" evidence="1">
    <location>
        <begin position="12"/>
        <end position="36"/>
    </location>
</feature>
<gene>
    <name evidence="2" type="ORF">SteCoe_19430</name>
</gene>
<evidence type="ECO:0000313" key="2">
    <source>
        <dbReference type="EMBL" id="OMJ80332.1"/>
    </source>
</evidence>
<feature type="transmembrane region" description="Helical" evidence="1">
    <location>
        <begin position="88"/>
        <end position="112"/>
    </location>
</feature>
<keyword evidence="3" id="KW-1185">Reference proteome</keyword>
<comment type="caution">
    <text evidence="2">The sequence shown here is derived from an EMBL/GenBank/DDBJ whole genome shotgun (WGS) entry which is preliminary data.</text>
</comment>
<keyword evidence="1" id="KW-0812">Transmembrane</keyword>
<dbReference type="EMBL" id="MPUH01000428">
    <property type="protein sequence ID" value="OMJ80332.1"/>
    <property type="molecule type" value="Genomic_DNA"/>
</dbReference>
<dbReference type="InterPro" id="IPR024133">
    <property type="entry name" value="TM_138"/>
</dbReference>
<name>A0A1R2BU42_9CILI</name>
<reference evidence="2 3" key="1">
    <citation type="submission" date="2016-11" db="EMBL/GenBank/DDBJ databases">
        <title>The macronuclear genome of Stentor coeruleus: a giant cell with tiny introns.</title>
        <authorList>
            <person name="Slabodnick M."/>
            <person name="Ruby J.G."/>
            <person name="Reiff S.B."/>
            <person name="Swart E.C."/>
            <person name="Gosai S."/>
            <person name="Prabakaran S."/>
            <person name="Witkowska E."/>
            <person name="Larue G.E."/>
            <person name="Fisher S."/>
            <person name="Freeman R.M."/>
            <person name="Gunawardena J."/>
            <person name="Chu W."/>
            <person name="Stover N.A."/>
            <person name="Gregory B.D."/>
            <person name="Nowacki M."/>
            <person name="Derisi J."/>
            <person name="Roy S.W."/>
            <person name="Marshall W.F."/>
            <person name="Sood P."/>
        </authorList>
    </citation>
    <scope>NUCLEOTIDE SEQUENCE [LARGE SCALE GENOMIC DNA]</scope>
    <source>
        <strain evidence="2">WM001</strain>
    </source>
</reference>
<evidence type="ECO:0000256" key="1">
    <source>
        <dbReference type="SAM" id="Phobius"/>
    </source>
</evidence>
<proteinExistence type="predicted"/>
<keyword evidence="1" id="KW-1133">Transmembrane helix</keyword>
<protein>
    <submittedName>
        <fullName evidence="2">Uncharacterized protein</fullName>
    </submittedName>
</protein>
<feature type="transmembrane region" description="Helical" evidence="1">
    <location>
        <begin position="56"/>
        <end position="81"/>
    </location>
</feature>
<keyword evidence="1" id="KW-0472">Membrane</keyword>
<organism evidence="2 3">
    <name type="scientific">Stentor coeruleus</name>
    <dbReference type="NCBI Taxonomy" id="5963"/>
    <lineage>
        <taxon>Eukaryota</taxon>
        <taxon>Sar</taxon>
        <taxon>Alveolata</taxon>
        <taxon>Ciliophora</taxon>
        <taxon>Postciliodesmatophora</taxon>
        <taxon>Heterotrichea</taxon>
        <taxon>Heterotrichida</taxon>
        <taxon>Stentoridae</taxon>
        <taxon>Stentor</taxon>
    </lineage>
</organism>
<feature type="transmembrane region" description="Helical" evidence="1">
    <location>
        <begin position="139"/>
        <end position="160"/>
    </location>
</feature>
<evidence type="ECO:0000313" key="3">
    <source>
        <dbReference type="Proteomes" id="UP000187209"/>
    </source>
</evidence>